<feature type="domain" description="EF-hand" evidence="5">
    <location>
        <begin position="1294"/>
        <end position="1329"/>
    </location>
</feature>
<feature type="domain" description="EF-hand" evidence="5">
    <location>
        <begin position="840"/>
        <end position="875"/>
    </location>
</feature>
<dbReference type="PANTHER" id="PTHR34524:SF6">
    <property type="entry name" value="CALCYPHOSINE LIKE"/>
    <property type="match status" value="1"/>
</dbReference>
<dbReference type="CDD" id="cd00051">
    <property type="entry name" value="EFh"/>
    <property type="match status" value="2"/>
</dbReference>
<feature type="domain" description="EF-hand" evidence="5">
    <location>
        <begin position="1164"/>
        <end position="1199"/>
    </location>
</feature>
<evidence type="ECO:0000256" key="2">
    <source>
        <dbReference type="ARBA" id="ARBA00022737"/>
    </source>
</evidence>
<dbReference type="SUPFAM" id="SSF47473">
    <property type="entry name" value="EF-hand"/>
    <property type="match status" value="3"/>
</dbReference>
<evidence type="ECO:0000313" key="6">
    <source>
        <dbReference type="EMBL" id="QBH22546.1"/>
    </source>
</evidence>
<dbReference type="Gene3D" id="1.10.238.10">
    <property type="entry name" value="EF-hand"/>
    <property type="match status" value="6"/>
</dbReference>
<feature type="domain" description="EF-hand" evidence="5">
    <location>
        <begin position="744"/>
        <end position="779"/>
    </location>
</feature>
<reference evidence="6" key="1">
    <citation type="submission" date="2018-06" db="EMBL/GenBank/DDBJ databases">
        <title>calcium ion binding proteins in Philasterides dicentrarchi.</title>
        <authorList>
            <person name="Folgueira I."/>
            <person name="deFelipe A."/>
            <person name="Lamas J."/>
            <person name="Leiro J."/>
        </authorList>
    </citation>
    <scope>NUCLEOTIDE SEQUENCE</scope>
</reference>
<accession>A0A481SAS2</accession>
<dbReference type="Pfam" id="PF14908">
    <property type="entry name" value="HU-CCDC81_euk_1"/>
    <property type="match status" value="1"/>
</dbReference>
<dbReference type="Pfam" id="PF13499">
    <property type="entry name" value="EF-hand_7"/>
    <property type="match status" value="1"/>
</dbReference>
<dbReference type="PANTHER" id="PTHR34524">
    <property type="entry name" value="CALCYPHOSIN"/>
    <property type="match status" value="1"/>
</dbReference>
<dbReference type="Pfam" id="PF13202">
    <property type="entry name" value="EF-hand_5"/>
    <property type="match status" value="3"/>
</dbReference>
<dbReference type="InterPro" id="IPR051581">
    <property type="entry name" value="Ca-bind"/>
</dbReference>
<dbReference type="InterPro" id="IPR002048">
    <property type="entry name" value="EF_hand_dom"/>
</dbReference>
<evidence type="ECO:0000256" key="4">
    <source>
        <dbReference type="SAM" id="MobiDB-lite"/>
    </source>
</evidence>
<organism evidence="6">
    <name type="scientific">Philasterides dicentrarchi</name>
    <dbReference type="NCBI Taxonomy" id="282688"/>
    <lineage>
        <taxon>Eukaryota</taxon>
        <taxon>Sar</taxon>
        <taxon>Alveolata</taxon>
        <taxon>Ciliophora</taxon>
        <taxon>Intramacronucleata</taxon>
        <taxon>Oligohymenophorea</taxon>
        <taxon>Scuticociliatia</taxon>
        <taxon>Philasterida</taxon>
        <taxon>Philasteridae</taxon>
        <taxon>Philasterides</taxon>
    </lineage>
</organism>
<sequence length="1539" mass="179993">MHSVYSYKSKVSQYSQDLIEAASRTSKFGGIGLNDDTEQEEMMSKVWGAFGLFISRQMRMGRGVTIPHFGTFTFSAPEVLLDGVTNPQIRDKQCRNPVFIVSKEFVKGKQLQTGIYVDNHIRPFNIQTSGKIQQVKVNYTEIGYLGQTTKDIAKYSVDRMIRVLSDKTRVNQHVDMEIPGVGVFQNRPPMVAVRFLNSFISNTKAMPKRPLSERKQKGNMELTAEALSALNFHNTIKENLPTTLDDTGKDYLKNQYNFEIQSQSSLRPSTAGNSRIMSKLGQQTKKSATLISKRPQTAKGTVSNKDFQVYNANLLSNIEYGMKRLRFWLRQNYYRSEDGFLEMCNQAFGRTLNQRIKISFQKFYEAADKMELLLNPEQCAELFAHLDVNGDGFISFDDWRQIIRDDNQHVHYIKDVIYKRQLHADDILKTMGFNRERQPVGVDMLTHGLKTLDITLNEQKARIVALGILDGDKTISMQGLIELLSCLEEDDKTFNPSWFKDILYKIKQRLLGTGSFDTLKRVFEKYDEHNIGSLDTANFKTVLMQSNLRLEVKDINRVVRYLPKVGSNRIDYYNFLLLVERIDITSSAPEIISDTRDFAEKLANLLKRRKVDIVQFLKTIRTWAISNGDQVTENGEVSVEQVSDYLYKFVFYKTDKLDLDNFVEELDLDSDGFIKENDVRPFLTKYQYFDEIWSAPNCSTRNLQVYKNPYMGVTLNSKSLYPFEPLIEEKVDQVLIGIRKKLDFKKMGLVQLFKLLDSDQDGFITIEEFSKNIDQITPLSQPIKDGFFAFMDKQHIGMIDMSQFIKIMQKSIVNPLQNIEDDNFNWENNQIFKIRDWFFFEKLTVEDAFRTLDSKYKGFIEKEDLHEFLGAVLKVKKEDISQGRINRLFKIMDIYKRGRITVDDFRRFLCEDFEQGLNQTVMGNQSIINYSSFDWKLNAKQQLGIVLTRRFNNLIHSFDTISGFKKKLLYEQFSKWVEANLALRGFDLSEKLKHELFSDLDPHKKGYLTESDWENAFKGYNWKDQVMDEVQEMVQKNFENEQKAYKFFCQQNKNQIISFKSFKLAINFLFPRRFIESDILDMWILLSEHSQTVDYSRFLEIFYKQKQGYYETYADMTQRPLESMGNMSVDGKSLREVTEMGAITEIPPFSKEHLLDRIRRFLRSCNQDPKVQFEEADQDNSGWLTNLEFKNAMKKLNFALTNSETDILINLCGADGKIQWRNFLYLIKLRETDQRIVDRAKVRLQHISEMVYTYMLSPKDAFRMFDKNAEHTLDFEQFQNFIREISFLSNEDVPPYSIIKDMFEYIDKRRDGIIDMTEWMDVFQSFEYKPKATVFKSKVNKNYNFLKRPNSSQGPSRRLPYMGMGGGPLSTKHSEKSNTLNKSSENFMSLRQLSMKSGQKRPCTAINNRNQNFLLTREFKMVSPQEKYESMRLGQWESSKEFDKILTAIGRNRKFLLDIFQSYQNMKKPITYQMAKAVIEQMLRNGGIEVKDDGWPVLLKFAEKDGIIDYKFLLDVYKERIKAIDTHPRSIQQELKVQA</sequence>
<feature type="domain" description="EF-hand" evidence="5">
    <location>
        <begin position="374"/>
        <end position="409"/>
    </location>
</feature>
<dbReference type="GO" id="GO:0005509">
    <property type="term" value="F:calcium ion binding"/>
    <property type="evidence" value="ECO:0007669"/>
    <property type="project" value="InterPro"/>
</dbReference>
<evidence type="ECO:0000259" key="5">
    <source>
        <dbReference type="PROSITE" id="PS50222"/>
    </source>
</evidence>
<dbReference type="InterPro" id="IPR011992">
    <property type="entry name" value="EF-hand-dom_pair"/>
</dbReference>
<feature type="domain" description="EF-hand" evidence="5">
    <location>
        <begin position="1259"/>
        <end position="1288"/>
    </location>
</feature>
<keyword evidence="1" id="KW-0479">Metal-binding</keyword>
<keyword evidence="2" id="KW-0677">Repeat</keyword>
<dbReference type="Pfam" id="PF18289">
    <property type="entry name" value="HU-CCDC81_euk_2"/>
    <property type="match status" value="1"/>
</dbReference>
<dbReference type="PROSITE" id="PS50222">
    <property type="entry name" value="EF_HAND_2"/>
    <property type="match status" value="7"/>
</dbReference>
<protein>
    <submittedName>
        <fullName evidence="6">EF hand family protein</fullName>
    </submittedName>
</protein>
<dbReference type="InterPro" id="IPR018247">
    <property type="entry name" value="EF_Hand_1_Ca_BS"/>
</dbReference>
<proteinExistence type="evidence at transcript level"/>
<evidence type="ECO:0000256" key="1">
    <source>
        <dbReference type="ARBA" id="ARBA00022723"/>
    </source>
</evidence>
<keyword evidence="3" id="KW-0106">Calcium</keyword>
<name>A0A481SAS2_9CILI</name>
<dbReference type="EMBL" id="MH444699">
    <property type="protein sequence ID" value="QBH22546.1"/>
    <property type="molecule type" value="mRNA"/>
</dbReference>
<dbReference type="SMART" id="SM00054">
    <property type="entry name" value="EFh"/>
    <property type="match status" value="9"/>
</dbReference>
<dbReference type="InterPro" id="IPR040673">
    <property type="entry name" value="CCDC81_HU_dom_2"/>
</dbReference>
<evidence type="ECO:0000256" key="3">
    <source>
        <dbReference type="ARBA" id="ARBA00022837"/>
    </source>
</evidence>
<feature type="domain" description="EF-hand" evidence="5">
    <location>
        <begin position="654"/>
        <end position="689"/>
    </location>
</feature>
<dbReference type="InterPro" id="IPR028034">
    <property type="entry name" value="HU-CCDC81"/>
</dbReference>
<dbReference type="PROSITE" id="PS00018">
    <property type="entry name" value="EF_HAND_1"/>
    <property type="match status" value="3"/>
</dbReference>
<feature type="region of interest" description="Disordered" evidence="4">
    <location>
        <begin position="1346"/>
        <end position="1378"/>
    </location>
</feature>